<dbReference type="InterPro" id="IPR026866">
    <property type="entry name" value="CR006_AAA"/>
</dbReference>
<proteinExistence type="predicted"/>
<accession>A0A839A3F7</accession>
<dbReference type="Proteomes" id="UP000571018">
    <property type="component" value="Unassembled WGS sequence"/>
</dbReference>
<keyword evidence="1" id="KW-0175">Coiled coil</keyword>
<gene>
    <name evidence="3" type="ORF">HW423_01380</name>
</gene>
<feature type="domain" description="Protein CR006 P-loop" evidence="2">
    <location>
        <begin position="44"/>
        <end position="740"/>
    </location>
</feature>
<reference evidence="3 4" key="1">
    <citation type="submission" date="2020-06" db="EMBL/GenBank/DDBJ databases">
        <title>Reclassification of Facklamia ignava, Facklamia soureckii and Facklami tabacinasalis as Falseniella iganva gen. nov., comb. nov., Hutsoniella ignava gen. nov., comb. nov., and Ruoffia tabacinasalis gen. nov., comb. nov and description of Ruoffia haltotolerans sp. nov., isolated from hypersaline Inland Sea of Qatar.</title>
        <authorList>
            <person name="Fotedar R."/>
            <person name="Sankaranarayanan K."/>
            <person name="Lawson P."/>
            <person name="Caldwell M."/>
            <person name="Zeyara A."/>
            <person name="Al Malki A."/>
            <person name="Ali M."/>
        </authorList>
    </citation>
    <scope>NUCLEOTIDE SEQUENCE [LARGE SCALE GENOMIC DNA]</scope>
    <source>
        <strain evidence="3 4">INB8</strain>
    </source>
</reference>
<name>A0A839A3F7_9LACT</name>
<dbReference type="AlphaFoldDB" id="A0A839A3F7"/>
<sequence>MTFNKIGIDIDYLSDESLEFQFCTIPNDDKNGNPGPAKNYKTLIVYGENGSGKSSIANKLFEVNQNLEEKEAGQSVSFYNIINKHEIKPITKIESDIYSYSDFFLEEKINFTENENLNAIVMLGNQNKIQNKINEYEAEKVNKEKKLDKLLEEQSNYKSKEESAKSDLEKTLKADKGWADNDRFIKNKKQKTSVNKDVIEKLHLISEEISENEIRETYENERIEYKKKIKELQIIRDKEKLPIIPEIKEIESNLENDIVNVLKRTIEKPVFTEREDLILNIVATEGQSILNKIGEDIKNEHCPTCFREINNDLREALYISLTKVSDNIVNKESENLLKEIDNIIIPNQPSLPIEYEIEEIQHVAEYTRLLEEYRECRETYEQLLAEKREKLFITVELRKSGSIIDIYRELKDTYDLILNKVDKYNSRFDNEQKIKEDAVNLNNKVEALTVKALNKTYHDNKESAEELNEEITDIKEQIAKIDQKIHTENAELKQTNIALEDINKHLKFIFFDDNRLKLETATTGYQVYSKGTQVKLKDLSEGEKKIIGLCYFFSIINQNKSKEESYKEETLVVLDDPISSIDLNNQVGIYSFLRSQFSQIVNGNDNSKVLILTHDLGVLYNLSRVFNDFTKEEPLYYNLGQGILTKMKSERITEGYKNDLNLIYQFAMTKNEDDNVEKNAGIGNLIRRMLESYSTFIYGIGIVDLSTDEEIIKDLDETEREFFQSLMYRLLAHGESHSQLNAQNYSNISTMMISSDERKKISKLILYFLYKLNSLHLERHIHNFNSDTVKSWGSLIT</sequence>
<evidence type="ECO:0000256" key="1">
    <source>
        <dbReference type="SAM" id="Coils"/>
    </source>
</evidence>
<dbReference type="SUPFAM" id="SSF52540">
    <property type="entry name" value="P-loop containing nucleoside triphosphate hydrolases"/>
    <property type="match status" value="1"/>
</dbReference>
<dbReference type="RefSeq" id="WP_218930165.1">
    <property type="nucleotide sequence ID" value="NZ_JACAOA010000002.1"/>
</dbReference>
<evidence type="ECO:0000313" key="4">
    <source>
        <dbReference type="Proteomes" id="UP000571018"/>
    </source>
</evidence>
<dbReference type="Pfam" id="PF13166">
    <property type="entry name" value="AAA_13"/>
    <property type="match status" value="1"/>
</dbReference>
<keyword evidence="4" id="KW-1185">Reference proteome</keyword>
<feature type="coiled-coil region" evidence="1">
    <location>
        <begin position="126"/>
        <end position="167"/>
    </location>
</feature>
<feature type="coiled-coil region" evidence="1">
    <location>
        <begin position="363"/>
        <end position="491"/>
    </location>
</feature>
<dbReference type="InterPro" id="IPR027417">
    <property type="entry name" value="P-loop_NTPase"/>
</dbReference>
<dbReference type="Gene3D" id="3.40.50.300">
    <property type="entry name" value="P-loop containing nucleotide triphosphate hydrolases"/>
    <property type="match status" value="1"/>
</dbReference>
<evidence type="ECO:0000313" key="3">
    <source>
        <dbReference type="EMBL" id="MBA5728441.1"/>
    </source>
</evidence>
<organism evidence="3 4">
    <name type="scientific">Ruoffia halotolerans</name>
    <dbReference type="NCBI Taxonomy" id="2748684"/>
    <lineage>
        <taxon>Bacteria</taxon>
        <taxon>Bacillati</taxon>
        <taxon>Bacillota</taxon>
        <taxon>Bacilli</taxon>
        <taxon>Lactobacillales</taxon>
        <taxon>Aerococcaceae</taxon>
        <taxon>Ruoffia</taxon>
    </lineage>
</organism>
<dbReference type="EMBL" id="JACAOA010000002">
    <property type="protein sequence ID" value="MBA5728441.1"/>
    <property type="molecule type" value="Genomic_DNA"/>
</dbReference>
<evidence type="ECO:0000259" key="2">
    <source>
        <dbReference type="Pfam" id="PF13166"/>
    </source>
</evidence>
<protein>
    <submittedName>
        <fullName evidence="3">AAA family ATPase</fullName>
    </submittedName>
</protein>
<comment type="caution">
    <text evidence="3">The sequence shown here is derived from an EMBL/GenBank/DDBJ whole genome shotgun (WGS) entry which is preliminary data.</text>
</comment>